<proteinExistence type="inferred from homology"/>
<dbReference type="Pfam" id="PF04264">
    <property type="entry name" value="YceI"/>
    <property type="match status" value="1"/>
</dbReference>
<dbReference type="InterPro" id="IPR036761">
    <property type="entry name" value="TTHA0802/YceI-like_sf"/>
</dbReference>
<comment type="caution">
    <text evidence="3">The sequence shown here is derived from an EMBL/GenBank/DDBJ whole genome shotgun (WGS) entry which is preliminary data.</text>
</comment>
<keyword evidence="4" id="KW-1185">Reference proteome</keyword>
<organism evidence="3 4">
    <name type="scientific">Rugosimonospora africana</name>
    <dbReference type="NCBI Taxonomy" id="556532"/>
    <lineage>
        <taxon>Bacteria</taxon>
        <taxon>Bacillati</taxon>
        <taxon>Actinomycetota</taxon>
        <taxon>Actinomycetes</taxon>
        <taxon>Micromonosporales</taxon>
        <taxon>Micromonosporaceae</taxon>
        <taxon>Rugosimonospora</taxon>
    </lineage>
</organism>
<comment type="similarity">
    <text evidence="1">Belongs to the UPF0312 family.</text>
</comment>
<dbReference type="RefSeq" id="WP_203916720.1">
    <property type="nucleotide sequence ID" value="NZ_BONZ01000013.1"/>
</dbReference>
<evidence type="ECO:0000313" key="3">
    <source>
        <dbReference type="EMBL" id="GIH13014.1"/>
    </source>
</evidence>
<dbReference type="EMBL" id="BONZ01000013">
    <property type="protein sequence ID" value="GIH13014.1"/>
    <property type="molecule type" value="Genomic_DNA"/>
</dbReference>
<name>A0A8J3VNA5_9ACTN</name>
<evidence type="ECO:0000313" key="4">
    <source>
        <dbReference type="Proteomes" id="UP000642748"/>
    </source>
</evidence>
<dbReference type="PANTHER" id="PTHR34406">
    <property type="entry name" value="PROTEIN YCEI"/>
    <property type="match status" value="1"/>
</dbReference>
<evidence type="ECO:0000259" key="2">
    <source>
        <dbReference type="SMART" id="SM00867"/>
    </source>
</evidence>
<reference evidence="3" key="1">
    <citation type="submission" date="2021-01" db="EMBL/GenBank/DDBJ databases">
        <title>Whole genome shotgun sequence of Rugosimonospora africana NBRC 104875.</title>
        <authorList>
            <person name="Komaki H."/>
            <person name="Tamura T."/>
        </authorList>
    </citation>
    <scope>NUCLEOTIDE SEQUENCE</scope>
    <source>
        <strain evidence="3">NBRC 104875</strain>
    </source>
</reference>
<dbReference type="SUPFAM" id="SSF101874">
    <property type="entry name" value="YceI-like"/>
    <property type="match status" value="1"/>
</dbReference>
<dbReference type="PANTHER" id="PTHR34406:SF1">
    <property type="entry name" value="PROTEIN YCEI"/>
    <property type="match status" value="1"/>
</dbReference>
<dbReference type="InterPro" id="IPR007372">
    <property type="entry name" value="Lipid/polyisoprenoid-bd_YceI"/>
</dbReference>
<accession>A0A8J3VNA5</accession>
<dbReference type="AlphaFoldDB" id="A0A8J3VNA5"/>
<protein>
    <submittedName>
        <fullName evidence="3">Polyisoprenoid-binding protein</fullName>
    </submittedName>
</protein>
<dbReference type="Proteomes" id="UP000642748">
    <property type="component" value="Unassembled WGS sequence"/>
</dbReference>
<feature type="domain" description="Lipid/polyisoprenoid-binding YceI-like" evidence="2">
    <location>
        <begin position="13"/>
        <end position="178"/>
    </location>
</feature>
<evidence type="ECO:0000256" key="1">
    <source>
        <dbReference type="ARBA" id="ARBA00008812"/>
    </source>
</evidence>
<sequence length="181" mass="19738">MTGTATLGELSGDYALDTARTRIGFVARHTFGPRVRGHFEEFQGVGHLNGDDVSKSRVELTIRAGSIHTRNSQRDGLLRSKFLDEDDHPTITFTSTGTQQVDEATFELTGDLTIRGVTKPVTVAFERTGAENDPRGIARIHLRGNATINRADWGVNWNAATGVSISRTVSLEFEVAAVRQA</sequence>
<gene>
    <name evidence="3" type="ORF">Raf01_11860</name>
</gene>
<dbReference type="SMART" id="SM00867">
    <property type="entry name" value="YceI"/>
    <property type="match status" value="1"/>
</dbReference>
<dbReference type="Gene3D" id="2.40.128.110">
    <property type="entry name" value="Lipid/polyisoprenoid-binding, YceI-like"/>
    <property type="match status" value="1"/>
</dbReference>